<dbReference type="PANTHER" id="PTHR24421">
    <property type="entry name" value="NITRATE/NITRITE SENSOR PROTEIN NARX-RELATED"/>
    <property type="match status" value="1"/>
</dbReference>
<dbReference type="InterPro" id="IPR015943">
    <property type="entry name" value="WD40/YVTN_repeat-like_dom_sf"/>
</dbReference>
<gene>
    <name evidence="6" type="ORF">FOF46_30335</name>
</gene>
<dbReference type="EMBL" id="VLNR01000135">
    <property type="protein sequence ID" value="TSE02884.1"/>
    <property type="molecule type" value="Genomic_DNA"/>
</dbReference>
<evidence type="ECO:0000313" key="6">
    <source>
        <dbReference type="EMBL" id="TSE02884.1"/>
    </source>
</evidence>
<name>A0A554VAA0_9FLAO</name>
<accession>A0A554VAA0</accession>
<dbReference type="OrthoDB" id="9778366at2"/>
<dbReference type="InterPro" id="IPR050482">
    <property type="entry name" value="Sensor_HK_TwoCompSys"/>
</dbReference>
<evidence type="ECO:0000259" key="5">
    <source>
        <dbReference type="Pfam" id="PF07730"/>
    </source>
</evidence>
<evidence type="ECO:0000256" key="1">
    <source>
        <dbReference type="ARBA" id="ARBA00022679"/>
    </source>
</evidence>
<dbReference type="Gene3D" id="1.20.5.1930">
    <property type="match status" value="1"/>
</dbReference>
<dbReference type="PANTHER" id="PTHR24421:SF55">
    <property type="entry name" value="SENSOR HISTIDINE KINASE YDFH"/>
    <property type="match status" value="1"/>
</dbReference>
<evidence type="ECO:0000256" key="2">
    <source>
        <dbReference type="ARBA" id="ARBA00022777"/>
    </source>
</evidence>
<keyword evidence="4" id="KW-0812">Transmembrane</keyword>
<protein>
    <recommendedName>
        <fullName evidence="5">Signal transduction histidine kinase subgroup 3 dimerisation and phosphoacceptor domain-containing protein</fullName>
    </recommendedName>
</protein>
<organism evidence="6 7">
    <name type="scientific">Aquimarina algiphila</name>
    <dbReference type="NCBI Taxonomy" id="2047982"/>
    <lineage>
        <taxon>Bacteria</taxon>
        <taxon>Pseudomonadati</taxon>
        <taxon>Bacteroidota</taxon>
        <taxon>Flavobacteriia</taxon>
        <taxon>Flavobacteriales</taxon>
        <taxon>Flavobacteriaceae</taxon>
        <taxon>Aquimarina</taxon>
    </lineage>
</organism>
<dbReference type="InterPro" id="IPR011712">
    <property type="entry name" value="Sig_transdc_His_kin_sub3_dim/P"/>
</dbReference>
<dbReference type="Proteomes" id="UP000318833">
    <property type="component" value="Unassembled WGS sequence"/>
</dbReference>
<keyword evidence="1" id="KW-0808">Transferase</keyword>
<dbReference type="SUPFAM" id="SSF63825">
    <property type="entry name" value="YWTD domain"/>
    <property type="match status" value="1"/>
</dbReference>
<dbReference type="GO" id="GO:0000155">
    <property type="term" value="F:phosphorelay sensor kinase activity"/>
    <property type="evidence" value="ECO:0007669"/>
    <property type="project" value="InterPro"/>
</dbReference>
<dbReference type="GO" id="GO:0016020">
    <property type="term" value="C:membrane"/>
    <property type="evidence" value="ECO:0007669"/>
    <property type="project" value="InterPro"/>
</dbReference>
<dbReference type="RefSeq" id="WP_143919166.1">
    <property type="nucleotide sequence ID" value="NZ_CANMWY010000108.1"/>
</dbReference>
<dbReference type="SUPFAM" id="SSF55874">
    <property type="entry name" value="ATPase domain of HSP90 chaperone/DNA topoisomerase II/histidine kinase"/>
    <property type="match status" value="1"/>
</dbReference>
<reference evidence="6 7" key="1">
    <citation type="submission" date="2019-07" db="EMBL/GenBank/DDBJ databases">
        <title>The draft genome sequence of Aquimarina algiphila M91.</title>
        <authorList>
            <person name="Meng X."/>
        </authorList>
    </citation>
    <scope>NUCLEOTIDE SEQUENCE [LARGE SCALE GENOMIC DNA]</scope>
    <source>
        <strain evidence="6 7">M91</strain>
    </source>
</reference>
<proteinExistence type="predicted"/>
<comment type="caution">
    <text evidence="6">The sequence shown here is derived from an EMBL/GenBank/DDBJ whole genome shotgun (WGS) entry which is preliminary data.</text>
</comment>
<dbReference type="SUPFAM" id="SSF63829">
    <property type="entry name" value="Calcium-dependent phosphotriesterase"/>
    <property type="match status" value="1"/>
</dbReference>
<keyword evidence="7" id="KW-1185">Reference proteome</keyword>
<dbReference type="InterPro" id="IPR036890">
    <property type="entry name" value="HATPase_C_sf"/>
</dbReference>
<evidence type="ECO:0000313" key="7">
    <source>
        <dbReference type="Proteomes" id="UP000318833"/>
    </source>
</evidence>
<feature type="transmembrane region" description="Helical" evidence="4">
    <location>
        <begin position="674"/>
        <end position="695"/>
    </location>
</feature>
<keyword evidence="2" id="KW-0418">Kinase</keyword>
<evidence type="ECO:0000256" key="3">
    <source>
        <dbReference type="ARBA" id="ARBA00023012"/>
    </source>
</evidence>
<dbReference type="AlphaFoldDB" id="A0A554VAA0"/>
<dbReference type="Gene3D" id="2.130.10.10">
    <property type="entry name" value="YVTN repeat-like/Quinoprotein amine dehydrogenase"/>
    <property type="match status" value="2"/>
</dbReference>
<dbReference type="Gene3D" id="3.30.565.10">
    <property type="entry name" value="Histidine kinase-like ATPase, C-terminal domain"/>
    <property type="match status" value="1"/>
</dbReference>
<dbReference type="GO" id="GO:0046983">
    <property type="term" value="F:protein dimerization activity"/>
    <property type="evidence" value="ECO:0007669"/>
    <property type="project" value="InterPro"/>
</dbReference>
<keyword evidence="4" id="KW-0472">Membrane</keyword>
<keyword evidence="4" id="KW-1133">Transmembrane helix</keyword>
<keyword evidence="3" id="KW-0902">Two-component regulatory system</keyword>
<feature type="domain" description="Signal transduction histidine kinase subgroup 3 dimerisation and phosphoacceptor" evidence="5">
    <location>
        <begin position="725"/>
        <end position="785"/>
    </location>
</feature>
<dbReference type="Pfam" id="PF07730">
    <property type="entry name" value="HisKA_3"/>
    <property type="match status" value="1"/>
</dbReference>
<sequence length="924" mass="107907">MPHDFTYQVHEDNHGYVWIGTDNGLVKFNGKNFTVFNHNHIVDSDFFIDINTYKKDTLVLAVWKSGLHFITRDSIIKPIIINKAFRSKKTQTAQPVDNDIIASNNGIHSVYKRGSNFEFHISQFVFKTSKNGIPKINYNVKSGSNSYNYSTLKVINNTPYFYRGFNKQADKKLFYGLYQYNLKSKELKLSHPFLKNRQINDFGKYSETEYYFTENNTLSIFNDNRIIKTKKIPVNGIIHRYLKTDYCDVFVVNDYDSLNDYIYLYDKNSAVWIKLSDNFSASNSILISDVYKDSQQNIWVTSKADGIYKISKEDNFYTNKILPKNHVFDINTNDSEHIFFLTLKSLASFNKKKKETKNILLPGDASEFNDNLKNTNKINIKYKRKNNTKIKFNGFLFFSDNLNVNKINGIIFKNKTFFIDYKINSKRNYITVDKNVIIYNFIIHLDNELWVSTNNGILVYNLYNGKYKKKIIIDSNNPLLPVYKIVNSPKGVWAIAGSSLYLIKQKSTIKFGEKDGLSSAKINDIILDHKNTLWISHQRGYSIYQNKMFYNFSKEPNFPSSFTSKVKEDNEKNIWIAGNKGVVSINNSRAFKPIHPPKIIVSKKNNNFLIDVVDFSEKNVTKQYKINKSTWKNIKTNIDLSKFEPKKYTLQFRARNPLSNWSYSKIFTHKITQIWYKTIWFYALCLLCCLVLFFLRLKKINDKNKFLRNTIIESKNLQQEITNVRKNIAQDFHDELGNKLAGISILSDLIAKDKEIQNSKSIQKINQIQKESKDLYSNIKDFIWSVEVKSNELKELIVHLTDFGNNLFQFSEISFISKVNIDKNKIDYKLPNYWNRQITLIFKEAMTNTLKHSNANFTSLYFSITENNTLKIELKDNGIGYTIENLKHKYGILSIKKRAEKIKSTLIIESKKGTTITFIGKIKH</sequence>
<evidence type="ECO:0000256" key="4">
    <source>
        <dbReference type="SAM" id="Phobius"/>
    </source>
</evidence>